<accession>A0A165I8Z3</accession>
<evidence type="ECO:0000313" key="3">
    <source>
        <dbReference type="Proteomes" id="UP000076842"/>
    </source>
</evidence>
<evidence type="ECO:0000313" key="2">
    <source>
        <dbReference type="EMBL" id="KZT60279.1"/>
    </source>
</evidence>
<dbReference type="Proteomes" id="UP000076842">
    <property type="component" value="Unassembled WGS sequence"/>
</dbReference>
<evidence type="ECO:0000256" key="1">
    <source>
        <dbReference type="SAM" id="MobiDB-lite"/>
    </source>
</evidence>
<dbReference type="AlphaFoldDB" id="A0A165I8Z3"/>
<name>A0A165I8Z3_9BASI</name>
<dbReference type="EMBL" id="KV423932">
    <property type="protein sequence ID" value="KZT60279.1"/>
    <property type="molecule type" value="Genomic_DNA"/>
</dbReference>
<organism evidence="2 3">
    <name type="scientific">Calocera cornea HHB12733</name>
    <dbReference type="NCBI Taxonomy" id="1353952"/>
    <lineage>
        <taxon>Eukaryota</taxon>
        <taxon>Fungi</taxon>
        <taxon>Dikarya</taxon>
        <taxon>Basidiomycota</taxon>
        <taxon>Agaricomycotina</taxon>
        <taxon>Dacrymycetes</taxon>
        <taxon>Dacrymycetales</taxon>
        <taxon>Dacrymycetaceae</taxon>
        <taxon>Calocera</taxon>
    </lineage>
</organism>
<dbReference type="OrthoDB" id="10600814at2759"/>
<reference evidence="2 3" key="1">
    <citation type="journal article" date="2016" name="Mol. Biol. Evol.">
        <title>Comparative Genomics of Early-Diverging Mushroom-Forming Fungi Provides Insights into the Origins of Lignocellulose Decay Capabilities.</title>
        <authorList>
            <person name="Nagy L.G."/>
            <person name="Riley R."/>
            <person name="Tritt A."/>
            <person name="Adam C."/>
            <person name="Daum C."/>
            <person name="Floudas D."/>
            <person name="Sun H."/>
            <person name="Yadav J.S."/>
            <person name="Pangilinan J."/>
            <person name="Larsson K.H."/>
            <person name="Matsuura K."/>
            <person name="Barry K."/>
            <person name="Labutti K."/>
            <person name="Kuo R."/>
            <person name="Ohm R.A."/>
            <person name="Bhattacharya S.S."/>
            <person name="Shirouzu T."/>
            <person name="Yoshinaga Y."/>
            <person name="Martin F.M."/>
            <person name="Grigoriev I.V."/>
            <person name="Hibbett D.S."/>
        </authorList>
    </citation>
    <scope>NUCLEOTIDE SEQUENCE [LARGE SCALE GENOMIC DNA]</scope>
    <source>
        <strain evidence="2 3">HHB12733</strain>
    </source>
</reference>
<keyword evidence="3" id="KW-1185">Reference proteome</keyword>
<dbReference type="InParanoid" id="A0A165I8Z3"/>
<feature type="compositionally biased region" description="Basic and acidic residues" evidence="1">
    <location>
        <begin position="199"/>
        <end position="210"/>
    </location>
</feature>
<proteinExistence type="predicted"/>
<gene>
    <name evidence="2" type="ORF">CALCODRAFT_553747</name>
</gene>
<sequence>MTTMASELEESSSEQVPSMQECEEAGSCVTDFFHKYYGKQIRQCDKDYLQWAPTTRKVINERPDWAIAAKKYHRYLDANPGKCTIGWGHTYFGRRIEEVDGIPYFDWFCYRPEVTLRKTFPEGWAAGKQWHEYGRNNPGHILTQPATPYTVIHATTSPLQEELEVQVKQDPLTVVPLVPNKTEHPDAVIETPRKKRKRESPGDKLDKSSDVDEATDQPPSTPRRSKRIAKRRLPETRQLPTPHPTPQRNAQGLRAPSED</sequence>
<feature type="region of interest" description="Disordered" evidence="1">
    <location>
        <begin position="176"/>
        <end position="259"/>
    </location>
</feature>
<protein>
    <submittedName>
        <fullName evidence="2">Uncharacterized protein</fullName>
    </submittedName>
</protein>